<organism evidence="2 3">
    <name type="scientific">Coprinopsis cinerea (strain Okayama-7 / 130 / ATCC MYA-4618 / FGSC 9003)</name>
    <name type="common">Inky cap fungus</name>
    <name type="synonym">Hormographiella aspergillata</name>
    <dbReference type="NCBI Taxonomy" id="240176"/>
    <lineage>
        <taxon>Eukaryota</taxon>
        <taxon>Fungi</taxon>
        <taxon>Dikarya</taxon>
        <taxon>Basidiomycota</taxon>
        <taxon>Agaricomycotina</taxon>
        <taxon>Agaricomycetes</taxon>
        <taxon>Agaricomycetidae</taxon>
        <taxon>Agaricales</taxon>
        <taxon>Agaricineae</taxon>
        <taxon>Psathyrellaceae</taxon>
        <taxon>Coprinopsis</taxon>
    </lineage>
</organism>
<protein>
    <submittedName>
        <fullName evidence="2">Uncharacterized protein</fullName>
    </submittedName>
</protein>
<feature type="region of interest" description="Disordered" evidence="1">
    <location>
        <begin position="548"/>
        <end position="597"/>
    </location>
</feature>
<reference evidence="2 3" key="1">
    <citation type="journal article" date="2010" name="Proc. Natl. Acad. Sci. U.S.A.">
        <title>Insights into evolution of multicellular fungi from the assembled chromosomes of the mushroom Coprinopsis cinerea (Coprinus cinereus).</title>
        <authorList>
            <person name="Stajich J.E."/>
            <person name="Wilke S.K."/>
            <person name="Ahren D."/>
            <person name="Au C.H."/>
            <person name="Birren B.W."/>
            <person name="Borodovsky M."/>
            <person name="Burns C."/>
            <person name="Canback B."/>
            <person name="Casselton L.A."/>
            <person name="Cheng C.K."/>
            <person name="Deng J."/>
            <person name="Dietrich F.S."/>
            <person name="Fargo D.C."/>
            <person name="Farman M.L."/>
            <person name="Gathman A.C."/>
            <person name="Goldberg J."/>
            <person name="Guigo R."/>
            <person name="Hoegger P.J."/>
            <person name="Hooker J.B."/>
            <person name="Huggins A."/>
            <person name="James T.Y."/>
            <person name="Kamada T."/>
            <person name="Kilaru S."/>
            <person name="Kodira C."/>
            <person name="Kues U."/>
            <person name="Kupfer D."/>
            <person name="Kwan H.S."/>
            <person name="Lomsadze A."/>
            <person name="Li W."/>
            <person name="Lilly W.W."/>
            <person name="Ma L.J."/>
            <person name="Mackey A.J."/>
            <person name="Manning G."/>
            <person name="Martin F."/>
            <person name="Muraguchi H."/>
            <person name="Natvig D.O."/>
            <person name="Palmerini H."/>
            <person name="Ramesh M.A."/>
            <person name="Rehmeyer C.J."/>
            <person name="Roe B.A."/>
            <person name="Shenoy N."/>
            <person name="Stanke M."/>
            <person name="Ter-Hovhannisyan V."/>
            <person name="Tunlid A."/>
            <person name="Velagapudi R."/>
            <person name="Vision T.J."/>
            <person name="Zeng Q."/>
            <person name="Zolan M.E."/>
            <person name="Pukkila P.J."/>
        </authorList>
    </citation>
    <scope>NUCLEOTIDE SEQUENCE [LARGE SCALE GENOMIC DNA]</scope>
    <source>
        <strain evidence="3">Okayama-7 / 130 / ATCC MYA-4618 / FGSC 9003</strain>
    </source>
</reference>
<dbReference type="Proteomes" id="UP000001861">
    <property type="component" value="Unassembled WGS sequence"/>
</dbReference>
<feature type="compositionally biased region" description="Gly residues" evidence="1">
    <location>
        <begin position="27"/>
        <end position="37"/>
    </location>
</feature>
<dbReference type="STRING" id="240176.A8P640"/>
<evidence type="ECO:0000256" key="1">
    <source>
        <dbReference type="SAM" id="MobiDB-lite"/>
    </source>
</evidence>
<feature type="region of interest" description="Disordered" evidence="1">
    <location>
        <begin position="1"/>
        <end position="55"/>
    </location>
</feature>
<evidence type="ECO:0000313" key="2">
    <source>
        <dbReference type="EMBL" id="EAU82736.1"/>
    </source>
</evidence>
<comment type="caution">
    <text evidence="2">The sequence shown here is derived from an EMBL/GenBank/DDBJ whole genome shotgun (WGS) entry which is preliminary data.</text>
</comment>
<keyword evidence="3" id="KW-1185">Reference proteome</keyword>
<dbReference type="InParanoid" id="A8P640"/>
<feature type="compositionally biased region" description="Low complexity" evidence="1">
    <location>
        <begin position="577"/>
        <end position="589"/>
    </location>
</feature>
<name>A8P640_COPC7</name>
<feature type="compositionally biased region" description="Polar residues" evidence="1">
    <location>
        <begin position="555"/>
        <end position="567"/>
    </location>
</feature>
<dbReference type="RefSeq" id="XP_001839076.1">
    <property type="nucleotide sequence ID" value="XM_001839024.1"/>
</dbReference>
<gene>
    <name evidence="2" type="ORF">CC1G_10641</name>
</gene>
<dbReference type="AlphaFoldDB" id="A8P640"/>
<dbReference type="GeneID" id="6015677"/>
<evidence type="ECO:0000313" key="3">
    <source>
        <dbReference type="Proteomes" id="UP000001861"/>
    </source>
</evidence>
<feature type="compositionally biased region" description="Basic and acidic residues" evidence="1">
    <location>
        <begin position="39"/>
        <end position="51"/>
    </location>
</feature>
<dbReference type="VEuPathDB" id="FungiDB:CC1G_10641"/>
<accession>A8P640</accession>
<feature type="region of interest" description="Disordered" evidence="1">
    <location>
        <begin position="113"/>
        <end position="144"/>
    </location>
</feature>
<feature type="compositionally biased region" description="Polar residues" evidence="1">
    <location>
        <begin position="118"/>
        <end position="131"/>
    </location>
</feature>
<dbReference type="KEGG" id="cci:CC1G_10641"/>
<sequence>MDTTPVVEKSIVISHNGGRGRGRGRGRGLGSGRGGYSGDSRRQSDEPEAPRVLHPLQNHLRKPFFDTRRDWGEQWQEWDVLFYEERERLRKEWLKEQRDSRLESEGLVVRDEDRAELTETSNKGTASSVTSIPVEGDASDAPSRPHRVALDVYQTQKTPFFDLLHFAASDFKRNRPWPPINPNLKYADPEGAEDKVLLGWIWDQFRLYFALLGSTPVWNWIEPGSESTEDVQDRTQEPSRWGGISDDEDEVKVLPDVNNKPLQPRRPYALLNYVPFTITEQAQLDALLALSRFQKACRLFRSVFDIEKSVKIFLSSYAYENELAASRCVVGNGKIGKVVKSWLRFLLEGAGVTDEATEEGQADLPTIVTDEQRVPIPTIPPILDDLTMLKSLNSQRLLDTFHALVAEMKAVPGQITPEDSSQPPYVVLPLRSAVRRAIDVADQSVFELVVPHAAKTVFPGKLGGWCAEKWGLAKWNERQDELGDGELATKESLDFRQEGLEEGSTCHAVYFGPIPPPGFEVNQHNITVKIVKEDDDLPNEADLVEEVFDRETDSNESVRSVVSAQSSDSDRPSEDITSSPPTSVSLTSPGAEEWLSTPYSIPDEVEGLLSRDGGGVRVKQRNARRIAKIERGDYRHQMPDGSGTARDVLVGRYARIVLEPWLDWKHNSFQDIVGGGRLEVDGIEVEELGEVDLRLEDIVILVEENVLDVSGLREGMGMMGTWGKLEVELGDTSGGKQDNEVAQPLHFWYVERLDMATPSYWVNNDRNDDDV</sequence>
<dbReference type="OrthoDB" id="435402at2759"/>
<proteinExistence type="predicted"/>
<dbReference type="EMBL" id="AACS02000005">
    <property type="protein sequence ID" value="EAU82736.1"/>
    <property type="molecule type" value="Genomic_DNA"/>
</dbReference>